<dbReference type="STRING" id="570947.SAMN05421687_102372"/>
<keyword evidence="2" id="KW-1185">Reference proteome</keyword>
<evidence type="ECO:0000313" key="1">
    <source>
        <dbReference type="EMBL" id="SIS41498.1"/>
    </source>
</evidence>
<evidence type="ECO:0000313" key="2">
    <source>
        <dbReference type="Proteomes" id="UP000187608"/>
    </source>
</evidence>
<dbReference type="Proteomes" id="UP000187608">
    <property type="component" value="Unassembled WGS sequence"/>
</dbReference>
<reference evidence="2" key="1">
    <citation type="submission" date="2017-01" db="EMBL/GenBank/DDBJ databases">
        <authorList>
            <person name="Varghese N."/>
            <person name="Submissions S."/>
        </authorList>
    </citation>
    <scope>NUCLEOTIDE SEQUENCE [LARGE SCALE GENOMIC DNA]</scope>
    <source>
        <strain evidence="2">DSM 23127</strain>
    </source>
</reference>
<protein>
    <submittedName>
        <fullName evidence="1">Uncharacterized protein</fullName>
    </submittedName>
</protein>
<organism evidence="1 2">
    <name type="scientific">Salimicrobium flavidum</name>
    <dbReference type="NCBI Taxonomy" id="570947"/>
    <lineage>
        <taxon>Bacteria</taxon>
        <taxon>Bacillati</taxon>
        <taxon>Bacillota</taxon>
        <taxon>Bacilli</taxon>
        <taxon>Bacillales</taxon>
        <taxon>Bacillaceae</taxon>
        <taxon>Salimicrobium</taxon>
    </lineage>
</organism>
<accession>A0A1N7IWM7</accession>
<dbReference type="EMBL" id="FTOC01000002">
    <property type="protein sequence ID" value="SIS41498.1"/>
    <property type="molecule type" value="Genomic_DNA"/>
</dbReference>
<dbReference type="AlphaFoldDB" id="A0A1N7IWM7"/>
<proteinExistence type="predicted"/>
<name>A0A1N7IWM7_9BACI</name>
<dbReference type="OrthoDB" id="2876757at2"/>
<gene>
    <name evidence="1" type="ORF">SAMN05421687_102372</name>
</gene>
<dbReference type="RefSeq" id="WP_076557377.1">
    <property type="nucleotide sequence ID" value="NZ_FTOC01000002.1"/>
</dbReference>
<sequence length="125" mass="14695">MRSIQSLNDIEYVKSLSLFSPSMMDKVEADFFLFHEAWGEGDVLSFHLSFHQFLQLVESEEEVKTHLNPIFFEYVDVYEDVYEDLFILGIRNDQDIQLFYVPFGILSESMKKSFLNQSEMKAEGD</sequence>